<protein>
    <recommendedName>
        <fullName evidence="3">Class I SAM-dependent methyltransferase</fullName>
    </recommendedName>
</protein>
<keyword evidence="2" id="KW-1185">Reference proteome</keyword>
<dbReference type="EMBL" id="AP014633">
    <property type="protein sequence ID" value="BAP55557.1"/>
    <property type="molecule type" value="Genomic_DNA"/>
</dbReference>
<evidence type="ECO:0000313" key="1">
    <source>
        <dbReference type="EMBL" id="BAP55557.1"/>
    </source>
</evidence>
<name>A0A090AJ72_9GAMM</name>
<proteinExistence type="predicted"/>
<dbReference type="Proteomes" id="UP000031623">
    <property type="component" value="Chromosome"/>
</dbReference>
<evidence type="ECO:0000313" key="2">
    <source>
        <dbReference type="Proteomes" id="UP000031623"/>
    </source>
</evidence>
<dbReference type="HOGENOM" id="CLU_1248222_0_0_6"/>
<dbReference type="KEGG" id="tig:THII_1260"/>
<dbReference type="OrthoDB" id="9795498at2"/>
<evidence type="ECO:0008006" key="3">
    <source>
        <dbReference type="Google" id="ProtNLM"/>
    </source>
</evidence>
<reference evidence="1" key="1">
    <citation type="journal article" date="2014" name="ISME J.">
        <title>Ecophysiology of Thioploca ingrica as revealed by the complete genome sequence supplemented with proteomic evidence.</title>
        <authorList>
            <person name="Kojima H."/>
            <person name="Ogura Y."/>
            <person name="Yamamoto N."/>
            <person name="Togashi T."/>
            <person name="Mori H."/>
            <person name="Watanabe T."/>
            <person name="Nemoto F."/>
            <person name="Kurokawa K."/>
            <person name="Hayashi T."/>
            <person name="Fukui M."/>
        </authorList>
    </citation>
    <scope>NUCLEOTIDE SEQUENCE [LARGE SCALE GENOMIC DNA]</scope>
</reference>
<gene>
    <name evidence="1" type="ORF">THII_1260</name>
</gene>
<organism evidence="1 2">
    <name type="scientific">Thioploca ingrica</name>
    <dbReference type="NCBI Taxonomy" id="40754"/>
    <lineage>
        <taxon>Bacteria</taxon>
        <taxon>Pseudomonadati</taxon>
        <taxon>Pseudomonadota</taxon>
        <taxon>Gammaproteobacteria</taxon>
        <taxon>Thiotrichales</taxon>
        <taxon>Thiotrichaceae</taxon>
        <taxon>Thioploca</taxon>
    </lineage>
</organism>
<accession>A0A090AJ72</accession>
<sequence>MTKYQFIKHTAKNLLEKLPYCGKLIRERKRMMHPPGHFYSPFPLIEEIKLKEQAIFDSFPRTISGIDLNESEQLALLEKFKKYYQELPFSVNKKEGLRYFFEGEVRDYGYSDAITLYCMIRYLQPKKIIEVGCGKSSCVILDTNELFMDNSISCTFIEPYPQKFFSLVNKTDLERIEVIPKKLQDVELSKFSTLSAGDIAKLV</sequence>
<dbReference type="AlphaFoldDB" id="A0A090AJ72"/>
<dbReference type="STRING" id="40754.THII_1260"/>